<dbReference type="Proteomes" id="UP000789901">
    <property type="component" value="Unassembled WGS sequence"/>
</dbReference>
<evidence type="ECO:0000313" key="1">
    <source>
        <dbReference type="EMBL" id="CAG8487614.1"/>
    </source>
</evidence>
<organism evidence="1 2">
    <name type="scientific">Gigaspora margarita</name>
    <dbReference type="NCBI Taxonomy" id="4874"/>
    <lineage>
        <taxon>Eukaryota</taxon>
        <taxon>Fungi</taxon>
        <taxon>Fungi incertae sedis</taxon>
        <taxon>Mucoromycota</taxon>
        <taxon>Glomeromycotina</taxon>
        <taxon>Glomeromycetes</taxon>
        <taxon>Diversisporales</taxon>
        <taxon>Gigasporaceae</taxon>
        <taxon>Gigaspora</taxon>
    </lineage>
</organism>
<evidence type="ECO:0000313" key="2">
    <source>
        <dbReference type="Proteomes" id="UP000789901"/>
    </source>
</evidence>
<sequence>MTFINVGFVIPEGETEIECVYVEERVRSESSHKKGKWLEDKAVVCLRSKGVSCVGTGSSWPTVSAVEHSSSFQCSAMPAIVLPNLCRSGDGGIDICGNMYGISFGAQWPAIVRELRGALALISNWVLGVIVIPSKRIYLNSKWVNGYLHNAYDTANKLGIVLTDLNDIYLDIKRADISKIHLAFNIYKAIEDDCNDTLNYQIKYKIGLHLLSGASCKEEIDKGYKKIVEAESLGLSDIKTPYDLNRFLGMIKLCYDFKEK</sequence>
<reference evidence="1 2" key="1">
    <citation type="submission" date="2021-06" db="EMBL/GenBank/DDBJ databases">
        <authorList>
            <person name="Kallberg Y."/>
            <person name="Tangrot J."/>
            <person name="Rosling A."/>
        </authorList>
    </citation>
    <scope>NUCLEOTIDE SEQUENCE [LARGE SCALE GENOMIC DNA]</scope>
    <source>
        <strain evidence="1 2">120-4 pot B 10/14</strain>
    </source>
</reference>
<proteinExistence type="predicted"/>
<keyword evidence="2" id="KW-1185">Reference proteome</keyword>
<dbReference type="EMBL" id="CAJVQB010000416">
    <property type="protein sequence ID" value="CAG8487614.1"/>
    <property type="molecule type" value="Genomic_DNA"/>
</dbReference>
<name>A0ABM8VZP6_GIGMA</name>
<accession>A0ABM8VZP6</accession>
<gene>
    <name evidence="1" type="ORF">GMARGA_LOCUS1559</name>
</gene>
<comment type="caution">
    <text evidence="1">The sequence shown here is derived from an EMBL/GenBank/DDBJ whole genome shotgun (WGS) entry which is preliminary data.</text>
</comment>
<protein>
    <submittedName>
        <fullName evidence="1">17087_t:CDS:1</fullName>
    </submittedName>
</protein>